<gene>
    <name evidence="2" type="ORF">CU635_13610</name>
    <name evidence="3" type="ORF">CVD25_08730</name>
</gene>
<reference evidence="3 5" key="2">
    <citation type="submission" date="2017-12" db="EMBL/GenBank/DDBJ databases">
        <title>Comparative Functional Genomics of Dry Heat Resistant strains isolated from the Viking Spacecraft.</title>
        <authorList>
            <person name="Seuylemezian A."/>
            <person name="Cooper K."/>
            <person name="Vaishampayan P."/>
        </authorList>
    </citation>
    <scope>NUCLEOTIDE SEQUENCE [LARGE SCALE GENOMIC DNA]</scope>
    <source>
        <strain evidence="3 5">ATCC 29669</strain>
    </source>
</reference>
<dbReference type="EMBL" id="PGVA01000028">
    <property type="protein sequence ID" value="PLR82192.1"/>
    <property type="molecule type" value="Genomic_DNA"/>
</dbReference>
<dbReference type="PANTHER" id="PTHR45036">
    <property type="entry name" value="METHYLTRANSFERASE LIKE 7B"/>
    <property type="match status" value="1"/>
</dbReference>
<dbReference type="OrthoDB" id="9772751at2"/>
<keyword evidence="2" id="KW-0808">Transferase</keyword>
<dbReference type="PANTHER" id="PTHR45036:SF1">
    <property type="entry name" value="METHYLTRANSFERASE LIKE 7A"/>
    <property type="match status" value="1"/>
</dbReference>
<feature type="domain" description="Methyltransferase type 11" evidence="1">
    <location>
        <begin position="44"/>
        <end position="140"/>
    </location>
</feature>
<dbReference type="Proteomes" id="UP000235114">
    <property type="component" value="Unassembled WGS sequence"/>
</dbReference>
<reference evidence="2 4" key="1">
    <citation type="submission" date="2017-11" db="EMBL/GenBank/DDBJ databases">
        <title>Comparitive Functional Genomics of Dry Heat Resistant strains isolated from the Viking Spacecraft.</title>
        <authorList>
            <person name="Seuylemezian A."/>
            <person name="Cooper K."/>
            <person name="Vaishampayan P."/>
        </authorList>
    </citation>
    <scope>NUCLEOTIDE SEQUENCE [LARGE SCALE GENOMIC DNA]</scope>
    <source>
        <strain evidence="2 4">M4.6</strain>
    </source>
</reference>
<keyword evidence="5" id="KW-1185">Reference proteome</keyword>
<evidence type="ECO:0000313" key="4">
    <source>
        <dbReference type="Proteomes" id="UP000234951"/>
    </source>
</evidence>
<dbReference type="EMBL" id="PGVD01000025">
    <property type="protein sequence ID" value="PLR97902.1"/>
    <property type="molecule type" value="Genomic_DNA"/>
</dbReference>
<dbReference type="Gene3D" id="3.40.50.150">
    <property type="entry name" value="Vaccinia Virus protein VP39"/>
    <property type="match status" value="1"/>
</dbReference>
<accession>A0A2N5GL01</accession>
<evidence type="ECO:0000259" key="1">
    <source>
        <dbReference type="Pfam" id="PF08241"/>
    </source>
</evidence>
<proteinExistence type="predicted"/>
<name>A0A2N5GL01_9BACI</name>
<evidence type="ECO:0000313" key="3">
    <source>
        <dbReference type="EMBL" id="PLR97902.1"/>
    </source>
</evidence>
<dbReference type="InterPro" id="IPR052356">
    <property type="entry name" value="Thiol_S-MT"/>
</dbReference>
<dbReference type="InterPro" id="IPR013216">
    <property type="entry name" value="Methyltransf_11"/>
</dbReference>
<evidence type="ECO:0000313" key="5">
    <source>
        <dbReference type="Proteomes" id="UP000235114"/>
    </source>
</evidence>
<dbReference type="GO" id="GO:0032259">
    <property type="term" value="P:methylation"/>
    <property type="evidence" value="ECO:0007669"/>
    <property type="project" value="UniProtKB-KW"/>
</dbReference>
<keyword evidence="2" id="KW-0489">Methyltransferase</keyword>
<dbReference type="Proteomes" id="UP000234951">
    <property type="component" value="Unassembled WGS sequence"/>
</dbReference>
<evidence type="ECO:0000313" key="2">
    <source>
        <dbReference type="EMBL" id="PLR82192.1"/>
    </source>
</evidence>
<dbReference type="SUPFAM" id="SSF53335">
    <property type="entry name" value="S-adenosyl-L-methionine-dependent methyltransferases"/>
    <property type="match status" value="1"/>
</dbReference>
<dbReference type="CDD" id="cd02440">
    <property type="entry name" value="AdoMet_MTases"/>
    <property type="match status" value="1"/>
</dbReference>
<dbReference type="Pfam" id="PF08241">
    <property type="entry name" value="Methyltransf_11"/>
    <property type="match status" value="1"/>
</dbReference>
<dbReference type="AlphaFoldDB" id="A0A2N5GL01"/>
<comment type="caution">
    <text evidence="2">The sequence shown here is derived from an EMBL/GenBank/DDBJ whole genome shotgun (WGS) entry which is preliminary data.</text>
</comment>
<dbReference type="RefSeq" id="WP_101577908.1">
    <property type="nucleotide sequence ID" value="NZ_PGVA01000028.1"/>
</dbReference>
<organism evidence="2 4">
    <name type="scientific">Bacillus canaveralius</name>
    <dbReference type="NCBI Taxonomy" id="1403243"/>
    <lineage>
        <taxon>Bacteria</taxon>
        <taxon>Bacillati</taxon>
        <taxon>Bacillota</taxon>
        <taxon>Bacilli</taxon>
        <taxon>Bacillales</taxon>
        <taxon>Bacillaceae</taxon>
        <taxon>Bacillus</taxon>
    </lineage>
</organism>
<protein>
    <submittedName>
        <fullName evidence="2">SAM-dependent methyltransferase</fullName>
    </submittedName>
</protein>
<dbReference type="InterPro" id="IPR029063">
    <property type="entry name" value="SAM-dependent_MTases_sf"/>
</dbReference>
<dbReference type="GO" id="GO:0008757">
    <property type="term" value="F:S-adenosylmethionine-dependent methyltransferase activity"/>
    <property type="evidence" value="ECO:0007669"/>
    <property type="project" value="InterPro"/>
</dbReference>
<sequence length="207" mass="23402">MKSNINEKIKKRYNRISGIYEIMDRMIKEQWRQDLLSQVSGKVLEAGIGTGANLAYYPADIISLTGVDFSKGMLKHADAKLENADFNYPVKLTEADIQELPFPDNTFDSIVSTCVFCSVPDPVQGLKELRRVCKPNGHVYMLEHMRSKNIVAGLAMDLLNPITVRLWGANINRETLDNIKLAGLKMEENEQLMGTIVRKLVLTPYKK</sequence>